<sequence>MKRNLSISLLCLLSLFSPIAALIPTRAALAGETIINSAFVARDQRLSVSNPNVIAIRFKGKHTPTVSWTLAESLKDHRGGVLIPAGAEIPGSLELTDEPEGARIVARYIIVEGMEVPIEASGYILPVESQVTRTKAEKITEFMAYTRPAGYTLGQMLFDDAQLGEMIGTLLPILAGSLFMRDSVERAIYIPQNQKFSLKIETPIALTNEVAQILHGPDAWRIARDQPLGSHQLAAYNSAQSTKLPTVAQTTGCSGIQSNEHIVSYHLGLGVYEQPTFTSKKVMALPMATVVEFNTDSSEQGQMTDASNITWQKVQMPVSGFIPIGENGSMSNVQPCSRNLEA</sequence>
<gene>
    <name evidence="2" type="ORF">DXZ20_24325</name>
</gene>
<evidence type="ECO:0000313" key="2">
    <source>
        <dbReference type="EMBL" id="NEZ58710.1"/>
    </source>
</evidence>
<evidence type="ECO:0000256" key="1">
    <source>
        <dbReference type="SAM" id="SignalP"/>
    </source>
</evidence>
<keyword evidence="1" id="KW-0732">Signal</keyword>
<name>A0A6M0RS77_9CYAN</name>
<feature type="chain" id="PRO_5026870046" evidence="1">
    <location>
        <begin position="21"/>
        <end position="342"/>
    </location>
</feature>
<reference evidence="2 3" key="1">
    <citation type="journal article" date="2020" name="Microb. Ecol.">
        <title>Ecogenomics of the Marine Benthic Filamentous Cyanobacterium Adonisia.</title>
        <authorList>
            <person name="Walter J.M."/>
            <person name="Coutinho F.H."/>
            <person name="Leomil L."/>
            <person name="Hargreaves P.I."/>
            <person name="Campeao M.E."/>
            <person name="Vieira V.V."/>
            <person name="Silva B.S."/>
            <person name="Fistarol G.O."/>
            <person name="Salomon P.S."/>
            <person name="Sawabe T."/>
            <person name="Mino S."/>
            <person name="Hosokawa M."/>
            <person name="Miyashita H."/>
            <person name="Maruyama F."/>
            <person name="van Verk M.C."/>
            <person name="Dutilh B.E."/>
            <person name="Thompson C.C."/>
            <person name="Thompson F.L."/>
        </authorList>
    </citation>
    <scope>NUCLEOTIDE SEQUENCE [LARGE SCALE GENOMIC DNA]</scope>
    <source>
        <strain evidence="2 3">CCMR0081</strain>
    </source>
</reference>
<organism evidence="2 3">
    <name type="scientific">Adonisia turfae CCMR0081</name>
    <dbReference type="NCBI Taxonomy" id="2292702"/>
    <lineage>
        <taxon>Bacteria</taxon>
        <taxon>Bacillati</taxon>
        <taxon>Cyanobacteriota</taxon>
        <taxon>Adonisia</taxon>
        <taxon>Adonisia turfae</taxon>
    </lineage>
</organism>
<comment type="caution">
    <text evidence="2">The sequence shown here is derived from an EMBL/GenBank/DDBJ whole genome shotgun (WGS) entry which is preliminary data.</text>
</comment>
<dbReference type="AlphaFoldDB" id="A0A6M0RS77"/>
<evidence type="ECO:0000313" key="3">
    <source>
        <dbReference type="Proteomes" id="UP000481033"/>
    </source>
</evidence>
<keyword evidence="3" id="KW-1185">Reference proteome</keyword>
<dbReference type="RefSeq" id="WP_163701489.1">
    <property type="nucleotide sequence ID" value="NZ_QXHD01000004.1"/>
</dbReference>
<dbReference type="Proteomes" id="UP000481033">
    <property type="component" value="Unassembled WGS sequence"/>
</dbReference>
<proteinExistence type="predicted"/>
<accession>A0A6M0RS77</accession>
<dbReference type="EMBL" id="QXHD01000004">
    <property type="protein sequence ID" value="NEZ58710.1"/>
    <property type="molecule type" value="Genomic_DNA"/>
</dbReference>
<feature type="signal peptide" evidence="1">
    <location>
        <begin position="1"/>
        <end position="20"/>
    </location>
</feature>
<protein>
    <submittedName>
        <fullName evidence="2">Uncharacterized protein</fullName>
    </submittedName>
</protein>